<accession>A0A330L5F1</accession>
<dbReference type="EMBL" id="OUNR01000002">
    <property type="protein sequence ID" value="SPP64190.1"/>
    <property type="molecule type" value="Genomic_DNA"/>
</dbReference>
<evidence type="ECO:0000313" key="3">
    <source>
        <dbReference type="Proteomes" id="UP000248168"/>
    </source>
</evidence>
<reference evidence="3" key="1">
    <citation type="submission" date="2018-04" db="EMBL/GenBank/DDBJ databases">
        <authorList>
            <person name="Lucker S."/>
            <person name="Sakoula D."/>
        </authorList>
    </citation>
    <scope>NUCLEOTIDE SEQUENCE [LARGE SCALE GENOMIC DNA]</scope>
</reference>
<gene>
    <name evidence="2" type="ORF">NITLEN_100060</name>
</gene>
<organism evidence="2 3">
    <name type="scientific">Nitrospira lenta</name>
    <dbReference type="NCBI Taxonomy" id="1436998"/>
    <lineage>
        <taxon>Bacteria</taxon>
        <taxon>Pseudomonadati</taxon>
        <taxon>Nitrospirota</taxon>
        <taxon>Nitrospiria</taxon>
        <taxon>Nitrospirales</taxon>
        <taxon>Nitrospiraceae</taxon>
        <taxon>Nitrospira</taxon>
    </lineage>
</organism>
<evidence type="ECO:0000256" key="1">
    <source>
        <dbReference type="SAM" id="MobiDB-lite"/>
    </source>
</evidence>
<evidence type="ECO:0000313" key="2">
    <source>
        <dbReference type="EMBL" id="SPP64190.1"/>
    </source>
</evidence>
<dbReference type="InParanoid" id="A0A330L5F1"/>
<name>A0A330L5F1_9BACT</name>
<sequence length="66" mass="7495">MRIGRSVNVSLKYNDHARVFMHDVGSVRQARTGSGQAQDRHAKDHPPEHENTASMTHTFSPRIEIE</sequence>
<dbReference type="Proteomes" id="UP000248168">
    <property type="component" value="Unassembled WGS sequence"/>
</dbReference>
<feature type="compositionally biased region" description="Basic and acidic residues" evidence="1">
    <location>
        <begin position="38"/>
        <end position="51"/>
    </location>
</feature>
<dbReference type="AlphaFoldDB" id="A0A330L5F1"/>
<proteinExistence type="predicted"/>
<protein>
    <submittedName>
        <fullName evidence="2">Uncharacterized protein</fullName>
    </submittedName>
</protein>
<keyword evidence="3" id="KW-1185">Reference proteome</keyword>
<feature type="region of interest" description="Disordered" evidence="1">
    <location>
        <begin position="28"/>
        <end position="66"/>
    </location>
</feature>